<evidence type="ECO:0008006" key="3">
    <source>
        <dbReference type="Google" id="ProtNLM"/>
    </source>
</evidence>
<evidence type="ECO:0000313" key="2">
    <source>
        <dbReference type="Proteomes" id="UP000324800"/>
    </source>
</evidence>
<sequence length="140" mass="16304">MISKTLERPPEVKDDILWDLLTKMLAFDRKDRISASDALNHEFFTSDKVLNEISKEVRNIALAAQTSKNKGNHYVTQYDTNSLFIIPLRKIKQILSDDPESVVSPQLQFNPNLIWILLLIYLVPQFPWIRKCNAKICLYK</sequence>
<gene>
    <name evidence="1" type="ORF">EZS28_045255</name>
</gene>
<accession>A0A5J4TLN1</accession>
<reference evidence="1 2" key="1">
    <citation type="submission" date="2019-03" db="EMBL/GenBank/DDBJ databases">
        <title>Single cell metagenomics reveals metabolic interactions within the superorganism composed of flagellate Streblomastix strix and complex community of Bacteroidetes bacteria on its surface.</title>
        <authorList>
            <person name="Treitli S.C."/>
            <person name="Kolisko M."/>
            <person name="Husnik F."/>
            <person name="Keeling P."/>
            <person name="Hampl V."/>
        </authorList>
    </citation>
    <scope>NUCLEOTIDE SEQUENCE [LARGE SCALE GENOMIC DNA]</scope>
    <source>
        <strain evidence="1">ST1C</strain>
    </source>
</reference>
<dbReference type="Gene3D" id="1.10.510.10">
    <property type="entry name" value="Transferase(Phosphotransferase) domain 1"/>
    <property type="match status" value="1"/>
</dbReference>
<dbReference type="InterPro" id="IPR011009">
    <property type="entry name" value="Kinase-like_dom_sf"/>
</dbReference>
<dbReference type="SUPFAM" id="SSF56112">
    <property type="entry name" value="Protein kinase-like (PK-like)"/>
    <property type="match status" value="1"/>
</dbReference>
<comment type="caution">
    <text evidence="1">The sequence shown here is derived from an EMBL/GenBank/DDBJ whole genome shotgun (WGS) entry which is preliminary data.</text>
</comment>
<organism evidence="1 2">
    <name type="scientific">Streblomastix strix</name>
    <dbReference type="NCBI Taxonomy" id="222440"/>
    <lineage>
        <taxon>Eukaryota</taxon>
        <taxon>Metamonada</taxon>
        <taxon>Preaxostyla</taxon>
        <taxon>Oxymonadida</taxon>
        <taxon>Streblomastigidae</taxon>
        <taxon>Streblomastix</taxon>
    </lineage>
</organism>
<dbReference type="Proteomes" id="UP000324800">
    <property type="component" value="Unassembled WGS sequence"/>
</dbReference>
<evidence type="ECO:0000313" key="1">
    <source>
        <dbReference type="EMBL" id="KAA6359218.1"/>
    </source>
</evidence>
<dbReference type="EMBL" id="SNRW01028725">
    <property type="protein sequence ID" value="KAA6359218.1"/>
    <property type="molecule type" value="Genomic_DNA"/>
</dbReference>
<name>A0A5J4TLN1_9EUKA</name>
<dbReference type="OrthoDB" id="3205605at2759"/>
<dbReference type="AlphaFoldDB" id="A0A5J4TLN1"/>
<protein>
    <recommendedName>
        <fullName evidence="3">Protein kinase domain-containing protein</fullName>
    </recommendedName>
</protein>
<proteinExistence type="predicted"/>